<protein>
    <submittedName>
        <fullName evidence="2">Uncharacterized protein</fullName>
    </submittedName>
</protein>
<sequence>MPPTGVGHLFPMESSGRPGLQMLNCMQVITLTDSSGTILPKFESKPHRQTPLPPPQPSLLYSEPREKQRITDPAIPKHKINTSSTPSAIPRIPTQCTLNTTPSPTPITFRRRTHPFSLQPRALRSAHLPIRPGSKKNNPFSIASAPANPRGISIPLPVRMRICSGQVRRSCVTDISLRVHGKWRCGGMTRFEEGWGWEIY</sequence>
<evidence type="ECO:0000256" key="1">
    <source>
        <dbReference type="SAM" id="MobiDB-lite"/>
    </source>
</evidence>
<keyword evidence="3" id="KW-1185">Reference proteome</keyword>
<dbReference type="EMBL" id="MU006386">
    <property type="protein sequence ID" value="KAF2844359.1"/>
    <property type="molecule type" value="Genomic_DNA"/>
</dbReference>
<feature type="region of interest" description="Disordered" evidence="1">
    <location>
        <begin position="76"/>
        <end position="111"/>
    </location>
</feature>
<accession>A0A6A7AQB1</accession>
<feature type="region of interest" description="Disordered" evidence="1">
    <location>
        <begin position="41"/>
        <end position="61"/>
    </location>
</feature>
<proteinExistence type="predicted"/>
<reference evidence="2" key="1">
    <citation type="submission" date="2020-01" db="EMBL/GenBank/DDBJ databases">
        <authorList>
            <consortium name="DOE Joint Genome Institute"/>
            <person name="Haridas S."/>
            <person name="Albert R."/>
            <person name="Binder M."/>
            <person name="Bloem J."/>
            <person name="Labutti K."/>
            <person name="Salamov A."/>
            <person name="Andreopoulos B."/>
            <person name="Baker S.E."/>
            <person name="Barry K."/>
            <person name="Bills G."/>
            <person name="Bluhm B.H."/>
            <person name="Cannon C."/>
            <person name="Castanera R."/>
            <person name="Culley D.E."/>
            <person name="Daum C."/>
            <person name="Ezra D."/>
            <person name="Gonzalez J.B."/>
            <person name="Henrissat B."/>
            <person name="Kuo A."/>
            <person name="Liang C."/>
            <person name="Lipzen A."/>
            <person name="Lutzoni F."/>
            <person name="Magnuson J."/>
            <person name="Mondo S."/>
            <person name="Nolan M."/>
            <person name="Ohm R."/>
            <person name="Pangilinan J."/>
            <person name="Park H.-J."/>
            <person name="Ramirez L."/>
            <person name="Alfaro M."/>
            <person name="Sun H."/>
            <person name="Tritt A."/>
            <person name="Yoshinaga Y."/>
            <person name="Zwiers L.-H."/>
            <person name="Turgeon B.G."/>
            <person name="Goodwin S.B."/>
            <person name="Spatafora J.W."/>
            <person name="Crous P.W."/>
            <person name="Grigoriev I.V."/>
        </authorList>
    </citation>
    <scope>NUCLEOTIDE SEQUENCE</scope>
    <source>
        <strain evidence="2">IPT5</strain>
    </source>
</reference>
<organism evidence="2 3">
    <name type="scientific">Plenodomus tracheiphilus IPT5</name>
    <dbReference type="NCBI Taxonomy" id="1408161"/>
    <lineage>
        <taxon>Eukaryota</taxon>
        <taxon>Fungi</taxon>
        <taxon>Dikarya</taxon>
        <taxon>Ascomycota</taxon>
        <taxon>Pezizomycotina</taxon>
        <taxon>Dothideomycetes</taxon>
        <taxon>Pleosporomycetidae</taxon>
        <taxon>Pleosporales</taxon>
        <taxon>Pleosporineae</taxon>
        <taxon>Leptosphaeriaceae</taxon>
        <taxon>Plenodomus</taxon>
    </lineage>
</organism>
<evidence type="ECO:0000313" key="3">
    <source>
        <dbReference type="Proteomes" id="UP000799423"/>
    </source>
</evidence>
<dbReference type="Proteomes" id="UP000799423">
    <property type="component" value="Unassembled WGS sequence"/>
</dbReference>
<dbReference type="AlphaFoldDB" id="A0A6A7AQB1"/>
<name>A0A6A7AQB1_9PLEO</name>
<evidence type="ECO:0000313" key="2">
    <source>
        <dbReference type="EMBL" id="KAF2844359.1"/>
    </source>
</evidence>
<gene>
    <name evidence="2" type="ORF">T440DRAFT_473452</name>
</gene>